<reference evidence="2" key="1">
    <citation type="journal article" date="2020" name="Nat. Genet.">
        <title>Genomic diversifications of five Gossypium allopolyploid species and their impact on cotton improvement.</title>
        <authorList>
            <person name="Chen Z.J."/>
            <person name="Sreedasyam A."/>
            <person name="Ando A."/>
            <person name="Song Q."/>
            <person name="De Santiago L.M."/>
            <person name="Hulse-Kemp A.M."/>
            <person name="Ding M."/>
            <person name="Ye W."/>
            <person name="Kirkbride R.C."/>
            <person name="Jenkins J."/>
            <person name="Plott C."/>
            <person name="Lovell J."/>
            <person name="Lin Y.M."/>
            <person name="Vaughn R."/>
            <person name="Liu B."/>
            <person name="Simpson S."/>
            <person name="Scheffler B.E."/>
            <person name="Wen L."/>
            <person name="Saski C.A."/>
            <person name="Grover C.E."/>
            <person name="Hu G."/>
            <person name="Conover J.L."/>
            <person name="Carlson J.W."/>
            <person name="Shu S."/>
            <person name="Boston L.B."/>
            <person name="Williams M."/>
            <person name="Peterson D.G."/>
            <person name="McGee K."/>
            <person name="Jones D.C."/>
            <person name="Wendel J.F."/>
            <person name="Stelly D.M."/>
            <person name="Grimwood J."/>
            <person name="Schmutz J."/>
        </authorList>
    </citation>
    <scope>NUCLEOTIDE SEQUENCE [LARGE SCALE GENOMIC DNA]</scope>
    <source>
        <strain evidence="2">cv. 3-79</strain>
    </source>
</reference>
<sequence>MKDILAKALYISKKGDFNGSDGSLTGVPENVIDKWAFETRFVATEFVLENGIRNSIFVLLYCRSVISSFLNSISCLVSGFPSRLSCPVQSVVLLSEAKANLLYCIRSSWLLSWYIKHIGILLVRCGTHIFQCQSSNRKNSPENLKNKNFMSFARSFASSKQDEVHRQGSFRT</sequence>
<dbReference type="EMBL" id="CM018221">
    <property type="protein sequence ID" value="KAB2022253.1"/>
    <property type="molecule type" value="Genomic_DNA"/>
</dbReference>
<protein>
    <submittedName>
        <fullName evidence="1">Uncharacterized protein</fullName>
    </submittedName>
</protein>
<dbReference type="Proteomes" id="UP000327439">
    <property type="component" value="Chromosome D07"/>
</dbReference>
<accession>A0A5J5QUP8</accession>
<evidence type="ECO:0000313" key="2">
    <source>
        <dbReference type="Proteomes" id="UP000327439"/>
    </source>
</evidence>
<dbReference type="OrthoDB" id="10522298at2759"/>
<proteinExistence type="predicted"/>
<organism evidence="1 2">
    <name type="scientific">Gossypium barbadense</name>
    <name type="common">Sea Island cotton</name>
    <name type="synonym">Hibiscus barbadensis</name>
    <dbReference type="NCBI Taxonomy" id="3634"/>
    <lineage>
        <taxon>Eukaryota</taxon>
        <taxon>Viridiplantae</taxon>
        <taxon>Streptophyta</taxon>
        <taxon>Embryophyta</taxon>
        <taxon>Tracheophyta</taxon>
        <taxon>Spermatophyta</taxon>
        <taxon>Magnoliopsida</taxon>
        <taxon>eudicotyledons</taxon>
        <taxon>Gunneridae</taxon>
        <taxon>Pentapetalae</taxon>
        <taxon>rosids</taxon>
        <taxon>malvids</taxon>
        <taxon>Malvales</taxon>
        <taxon>Malvaceae</taxon>
        <taxon>Malvoideae</taxon>
        <taxon>Gossypium</taxon>
    </lineage>
</organism>
<evidence type="ECO:0000313" key="1">
    <source>
        <dbReference type="EMBL" id="KAB2022253.1"/>
    </source>
</evidence>
<keyword evidence="2" id="KW-1185">Reference proteome</keyword>
<dbReference type="AlphaFoldDB" id="A0A5J5QUP8"/>
<gene>
    <name evidence="1" type="ORF">ES319_D07G196200v1</name>
</gene>
<name>A0A5J5QUP8_GOSBA</name>